<organism evidence="1 2">
    <name type="scientific">Rhodococcoides kyotonense</name>
    <dbReference type="NCBI Taxonomy" id="398843"/>
    <lineage>
        <taxon>Bacteria</taxon>
        <taxon>Bacillati</taxon>
        <taxon>Actinomycetota</taxon>
        <taxon>Actinomycetes</taxon>
        <taxon>Mycobacteriales</taxon>
        <taxon>Nocardiaceae</taxon>
        <taxon>Rhodococcoides</taxon>
    </lineage>
</organism>
<dbReference type="EMBL" id="FZOW01000003">
    <property type="protein sequence ID" value="SNS50750.1"/>
    <property type="molecule type" value="Genomic_DNA"/>
</dbReference>
<proteinExistence type="predicted"/>
<name>A0A239F162_9NOCA</name>
<gene>
    <name evidence="1" type="ORF">SAMN05421642_10358</name>
</gene>
<evidence type="ECO:0000313" key="1">
    <source>
        <dbReference type="EMBL" id="SNS50750.1"/>
    </source>
</evidence>
<sequence length="100" mass="11361">MKIRNVCVSGRVLLFDATYIARGSNVNDVTKIVSTMCRVNRPGVVERSVFDLVYVLLWQTEILDPPPEAEWPEIANRNYAKAIREHAEVLQWMGGVIDTD</sequence>
<dbReference type="AlphaFoldDB" id="A0A239F162"/>
<evidence type="ECO:0000313" key="2">
    <source>
        <dbReference type="Proteomes" id="UP000198327"/>
    </source>
</evidence>
<dbReference type="Proteomes" id="UP000198327">
    <property type="component" value="Unassembled WGS sequence"/>
</dbReference>
<accession>A0A239F162</accession>
<keyword evidence="2" id="KW-1185">Reference proteome</keyword>
<reference evidence="2" key="1">
    <citation type="submission" date="2017-06" db="EMBL/GenBank/DDBJ databases">
        <authorList>
            <person name="Varghese N."/>
            <person name="Submissions S."/>
        </authorList>
    </citation>
    <scope>NUCLEOTIDE SEQUENCE [LARGE SCALE GENOMIC DNA]</scope>
    <source>
        <strain evidence="2">JCM 23211</strain>
    </source>
</reference>
<protein>
    <submittedName>
        <fullName evidence="1">Uncharacterized protein</fullName>
    </submittedName>
</protein>